<gene>
    <name evidence="2" type="ORF">CYCCA115_LOCUS21191</name>
</gene>
<evidence type="ECO:0000313" key="3">
    <source>
        <dbReference type="Proteomes" id="UP001295423"/>
    </source>
</evidence>
<accession>A0AAD2G804</accession>
<dbReference type="EMBL" id="CAKOGP040002203">
    <property type="protein sequence ID" value="CAJ1965597.1"/>
    <property type="molecule type" value="Genomic_DNA"/>
</dbReference>
<reference evidence="2" key="1">
    <citation type="submission" date="2023-08" db="EMBL/GenBank/DDBJ databases">
        <authorList>
            <person name="Audoor S."/>
            <person name="Bilcke G."/>
        </authorList>
    </citation>
    <scope>NUCLEOTIDE SEQUENCE</scope>
</reference>
<feature type="region of interest" description="Disordered" evidence="1">
    <location>
        <begin position="70"/>
        <end position="99"/>
    </location>
</feature>
<organism evidence="2 3">
    <name type="scientific">Cylindrotheca closterium</name>
    <dbReference type="NCBI Taxonomy" id="2856"/>
    <lineage>
        <taxon>Eukaryota</taxon>
        <taxon>Sar</taxon>
        <taxon>Stramenopiles</taxon>
        <taxon>Ochrophyta</taxon>
        <taxon>Bacillariophyta</taxon>
        <taxon>Bacillariophyceae</taxon>
        <taxon>Bacillariophycidae</taxon>
        <taxon>Bacillariales</taxon>
        <taxon>Bacillariaceae</taxon>
        <taxon>Cylindrotheca</taxon>
    </lineage>
</organism>
<name>A0AAD2G804_9STRA</name>
<evidence type="ECO:0008006" key="4">
    <source>
        <dbReference type="Google" id="ProtNLM"/>
    </source>
</evidence>
<feature type="compositionally biased region" description="Basic and acidic residues" evidence="1">
    <location>
        <begin position="70"/>
        <end position="85"/>
    </location>
</feature>
<evidence type="ECO:0000256" key="1">
    <source>
        <dbReference type="SAM" id="MobiDB-lite"/>
    </source>
</evidence>
<dbReference type="AlphaFoldDB" id="A0AAD2G804"/>
<proteinExistence type="predicted"/>
<sequence length="99" mass="11891">MFGSKRRKILVFTIGLQHKKRGTKETKGQKPQSQEELELLERIDFAFLENHSCMAWNARYAELERYREENDGRLPDHGDDPELNHWMRQQRKSLRSEYG</sequence>
<comment type="caution">
    <text evidence="2">The sequence shown here is derived from an EMBL/GenBank/DDBJ whole genome shotgun (WGS) entry which is preliminary data.</text>
</comment>
<dbReference type="Gene3D" id="6.10.140.530">
    <property type="match status" value="1"/>
</dbReference>
<keyword evidence="3" id="KW-1185">Reference proteome</keyword>
<evidence type="ECO:0000313" key="2">
    <source>
        <dbReference type="EMBL" id="CAJ1965597.1"/>
    </source>
</evidence>
<protein>
    <recommendedName>
        <fullName evidence="4">Helicase-associated domain-containing protein</fullName>
    </recommendedName>
</protein>
<dbReference type="Proteomes" id="UP001295423">
    <property type="component" value="Unassembled WGS sequence"/>
</dbReference>